<dbReference type="Proteomes" id="UP000807825">
    <property type="component" value="Unassembled WGS sequence"/>
</dbReference>
<reference evidence="1" key="1">
    <citation type="submission" date="2020-07" db="EMBL/GenBank/DDBJ databases">
        <title>Huge and variable diversity of episymbiotic CPR bacteria and DPANN archaea in groundwater ecosystems.</title>
        <authorList>
            <person name="He C.Y."/>
            <person name="Keren R."/>
            <person name="Whittaker M."/>
            <person name="Farag I.F."/>
            <person name="Doudna J."/>
            <person name="Cate J.H.D."/>
            <person name="Banfield J.F."/>
        </authorList>
    </citation>
    <scope>NUCLEOTIDE SEQUENCE</scope>
    <source>
        <strain evidence="1">NC_groundwater_1664_Pr3_B-0.1um_52_9</strain>
    </source>
</reference>
<sequence length="112" mass="13335">MRAYLEKIFVMLAVSVFVVQIGVAQAETSKPSAIPSTNIAAADNVVTLNPSDVPALQVHRRYRYRAYPYYYGYYPYYYSYGYSSYPYSYRAYPYYYRAYPYRRSYRPHARGW</sequence>
<proteinExistence type="predicted"/>
<dbReference type="AlphaFoldDB" id="A0A9D6Z4R8"/>
<protein>
    <submittedName>
        <fullName evidence="1">Uncharacterized protein</fullName>
    </submittedName>
</protein>
<evidence type="ECO:0000313" key="2">
    <source>
        <dbReference type="Proteomes" id="UP000807825"/>
    </source>
</evidence>
<gene>
    <name evidence="1" type="ORF">HY912_17160</name>
</gene>
<comment type="caution">
    <text evidence="1">The sequence shown here is derived from an EMBL/GenBank/DDBJ whole genome shotgun (WGS) entry which is preliminary data.</text>
</comment>
<evidence type="ECO:0000313" key="1">
    <source>
        <dbReference type="EMBL" id="MBI5251220.1"/>
    </source>
</evidence>
<dbReference type="EMBL" id="JACRDE010000448">
    <property type="protein sequence ID" value="MBI5251220.1"/>
    <property type="molecule type" value="Genomic_DNA"/>
</dbReference>
<accession>A0A9D6Z4R8</accession>
<organism evidence="1 2">
    <name type="scientific">Desulfomonile tiedjei</name>
    <dbReference type="NCBI Taxonomy" id="2358"/>
    <lineage>
        <taxon>Bacteria</taxon>
        <taxon>Pseudomonadati</taxon>
        <taxon>Thermodesulfobacteriota</taxon>
        <taxon>Desulfomonilia</taxon>
        <taxon>Desulfomonilales</taxon>
        <taxon>Desulfomonilaceae</taxon>
        <taxon>Desulfomonile</taxon>
    </lineage>
</organism>
<name>A0A9D6Z4R8_9BACT</name>